<feature type="compositionally biased region" description="Basic and acidic residues" evidence="1">
    <location>
        <begin position="80"/>
        <end position="91"/>
    </location>
</feature>
<evidence type="ECO:0000313" key="5">
    <source>
        <dbReference type="Proteomes" id="UP000789706"/>
    </source>
</evidence>
<keyword evidence="2" id="KW-0472">Membrane</keyword>
<dbReference type="AlphaFoldDB" id="A0A9N8VPA3"/>
<accession>A0A9N8VPA3</accession>
<gene>
    <name evidence="4" type="ORF">DEBURN_LOCUS2456</name>
</gene>
<dbReference type="Proteomes" id="UP000789706">
    <property type="component" value="Unassembled WGS sequence"/>
</dbReference>
<evidence type="ECO:0000313" key="4">
    <source>
        <dbReference type="EMBL" id="CAG8456743.1"/>
    </source>
</evidence>
<feature type="region of interest" description="Disordered" evidence="1">
    <location>
        <begin position="79"/>
        <end position="104"/>
    </location>
</feature>
<proteinExistence type="predicted"/>
<dbReference type="EMBL" id="CAJVPK010000134">
    <property type="protein sequence ID" value="CAG8456743.1"/>
    <property type="molecule type" value="Genomic_DNA"/>
</dbReference>
<reference evidence="4" key="1">
    <citation type="submission" date="2021-06" db="EMBL/GenBank/DDBJ databases">
        <authorList>
            <person name="Kallberg Y."/>
            <person name="Tangrot J."/>
            <person name="Rosling A."/>
        </authorList>
    </citation>
    <scope>NUCLEOTIDE SEQUENCE</scope>
    <source>
        <strain evidence="4">AZ414A</strain>
    </source>
</reference>
<evidence type="ECO:0000256" key="2">
    <source>
        <dbReference type="SAM" id="Phobius"/>
    </source>
</evidence>
<keyword evidence="2" id="KW-1133">Transmembrane helix</keyword>
<evidence type="ECO:0000256" key="1">
    <source>
        <dbReference type="SAM" id="MobiDB-lite"/>
    </source>
</evidence>
<name>A0A9N8VPA3_9GLOM</name>
<feature type="compositionally biased region" description="Polar residues" evidence="1">
    <location>
        <begin position="94"/>
        <end position="104"/>
    </location>
</feature>
<dbReference type="OrthoDB" id="2468868at2759"/>
<feature type="transmembrane region" description="Helical" evidence="2">
    <location>
        <begin position="49"/>
        <end position="74"/>
    </location>
</feature>
<feature type="chain" id="PRO_5040507469" evidence="3">
    <location>
        <begin position="26"/>
        <end position="104"/>
    </location>
</feature>
<keyword evidence="2" id="KW-0812">Transmembrane</keyword>
<feature type="signal peptide" evidence="3">
    <location>
        <begin position="1"/>
        <end position="25"/>
    </location>
</feature>
<keyword evidence="5" id="KW-1185">Reference proteome</keyword>
<keyword evidence="3" id="KW-0732">Signal</keyword>
<organism evidence="4 5">
    <name type="scientific">Diversispora eburnea</name>
    <dbReference type="NCBI Taxonomy" id="1213867"/>
    <lineage>
        <taxon>Eukaryota</taxon>
        <taxon>Fungi</taxon>
        <taxon>Fungi incertae sedis</taxon>
        <taxon>Mucoromycota</taxon>
        <taxon>Glomeromycotina</taxon>
        <taxon>Glomeromycetes</taxon>
        <taxon>Diversisporales</taxon>
        <taxon>Diversisporaceae</taxon>
        <taxon>Diversispora</taxon>
    </lineage>
</organism>
<sequence>MTKDSFPLLILLVILFLQIPLSTRAYVNNRSNSSWTFWNYEDGHRKCANICITVFVITAVLLTALCVYGIFLCVKSKYKKNSEEEKGEPYNKETGGNSMDNIYV</sequence>
<evidence type="ECO:0000256" key="3">
    <source>
        <dbReference type="SAM" id="SignalP"/>
    </source>
</evidence>
<protein>
    <submittedName>
        <fullName evidence="4">7999_t:CDS:1</fullName>
    </submittedName>
</protein>
<comment type="caution">
    <text evidence="4">The sequence shown here is derived from an EMBL/GenBank/DDBJ whole genome shotgun (WGS) entry which is preliminary data.</text>
</comment>